<feature type="region of interest" description="Disordered" evidence="1">
    <location>
        <begin position="15"/>
        <end position="40"/>
    </location>
</feature>
<reference evidence="2" key="1">
    <citation type="submission" date="2024-03" db="EMBL/GenBank/DDBJ databases">
        <title>Eukaryotic viruses encode the ribosomal protein eL40.</title>
        <authorList>
            <person name="Thomy J."/>
            <person name="Schvarcz C.R."/>
            <person name="McBeain K.A."/>
            <person name="Edwards K.F."/>
            <person name="Steward G.F."/>
        </authorList>
    </citation>
    <scope>NUCLEOTIDE SEQUENCE</scope>
    <source>
        <strain evidence="2">FloV-SA2</strain>
    </source>
</reference>
<evidence type="ECO:0000256" key="1">
    <source>
        <dbReference type="SAM" id="MobiDB-lite"/>
    </source>
</evidence>
<sequence length="40" mass="4548">MSSMLSTIKNIRSATSHWGDRWEPKKVPSRARGTYAKKNA</sequence>
<dbReference type="EMBL" id="PP542043">
    <property type="protein sequence ID" value="XDO01929.1"/>
    <property type="molecule type" value="Genomic_DNA"/>
</dbReference>
<evidence type="ECO:0000313" key="2">
    <source>
        <dbReference type="EMBL" id="XDO01929.1"/>
    </source>
</evidence>
<name>A0AB39JB59_9VIRU</name>
<organism evidence="2">
    <name type="scientific">Florenciella sp. virus SA2</name>
    <dbReference type="NCBI Taxonomy" id="3240092"/>
    <lineage>
        <taxon>Viruses</taxon>
    </lineage>
</organism>
<accession>A0AB39JB59</accession>
<protein>
    <submittedName>
        <fullName evidence="2">Uncharacterized protein</fullName>
    </submittedName>
</protein>
<proteinExistence type="predicted"/>
<gene>
    <name evidence="2" type="ORF">FloV-SA2_00107</name>
</gene>